<feature type="signal peptide" evidence="1">
    <location>
        <begin position="1"/>
        <end position="25"/>
    </location>
</feature>
<protein>
    <submittedName>
        <fullName evidence="2">Uncharacterized protein</fullName>
    </submittedName>
</protein>
<dbReference type="Proteomes" id="UP000478052">
    <property type="component" value="Unassembled WGS sequence"/>
</dbReference>
<feature type="non-terminal residue" evidence="2">
    <location>
        <position position="158"/>
    </location>
</feature>
<organism evidence="2 3">
    <name type="scientific">Aphis craccivora</name>
    <name type="common">Cowpea aphid</name>
    <dbReference type="NCBI Taxonomy" id="307492"/>
    <lineage>
        <taxon>Eukaryota</taxon>
        <taxon>Metazoa</taxon>
        <taxon>Ecdysozoa</taxon>
        <taxon>Arthropoda</taxon>
        <taxon>Hexapoda</taxon>
        <taxon>Insecta</taxon>
        <taxon>Pterygota</taxon>
        <taxon>Neoptera</taxon>
        <taxon>Paraneoptera</taxon>
        <taxon>Hemiptera</taxon>
        <taxon>Sternorrhyncha</taxon>
        <taxon>Aphidomorpha</taxon>
        <taxon>Aphidoidea</taxon>
        <taxon>Aphididae</taxon>
        <taxon>Aphidini</taxon>
        <taxon>Aphis</taxon>
        <taxon>Aphis</taxon>
    </lineage>
</organism>
<keyword evidence="1" id="KW-0732">Signal</keyword>
<sequence length="158" mass="17755">MMDTSPTGFDHECLLLALATSLLHAYETSPALTSSINVYKYNTYTVYYVLVCTACPQTRQLEKPPRRNANATDSKRSDECIDFTMMCFFCVSVYSITCRNNAPISNFGGGFRCKSEYPWYSIEVKKSAQVPRNPVVIFSESQDSAEHSLETLPRESAS</sequence>
<keyword evidence="3" id="KW-1185">Reference proteome</keyword>
<gene>
    <name evidence="2" type="ORF">FWK35_00036051</name>
</gene>
<evidence type="ECO:0000256" key="1">
    <source>
        <dbReference type="SAM" id="SignalP"/>
    </source>
</evidence>
<accession>A0A6G0YBD7</accession>
<proteinExistence type="predicted"/>
<evidence type="ECO:0000313" key="2">
    <source>
        <dbReference type="EMBL" id="KAF0752478.1"/>
    </source>
</evidence>
<reference evidence="2 3" key="1">
    <citation type="submission" date="2019-08" db="EMBL/GenBank/DDBJ databases">
        <title>Whole genome of Aphis craccivora.</title>
        <authorList>
            <person name="Voronova N.V."/>
            <person name="Shulinski R.S."/>
            <person name="Bandarenka Y.V."/>
            <person name="Zhorov D.G."/>
            <person name="Warner D."/>
        </authorList>
    </citation>
    <scope>NUCLEOTIDE SEQUENCE [LARGE SCALE GENOMIC DNA]</scope>
    <source>
        <strain evidence="2">180601</strain>
        <tissue evidence="2">Whole Body</tissue>
    </source>
</reference>
<comment type="caution">
    <text evidence="2">The sequence shown here is derived from an EMBL/GenBank/DDBJ whole genome shotgun (WGS) entry which is preliminary data.</text>
</comment>
<feature type="chain" id="PRO_5026095360" evidence="1">
    <location>
        <begin position="26"/>
        <end position="158"/>
    </location>
</feature>
<dbReference type="AlphaFoldDB" id="A0A6G0YBD7"/>
<dbReference type="EMBL" id="VUJU01005037">
    <property type="protein sequence ID" value="KAF0752478.1"/>
    <property type="molecule type" value="Genomic_DNA"/>
</dbReference>
<name>A0A6G0YBD7_APHCR</name>
<evidence type="ECO:0000313" key="3">
    <source>
        <dbReference type="Proteomes" id="UP000478052"/>
    </source>
</evidence>